<protein>
    <submittedName>
        <fullName evidence="9">Myosin heavy chain kinase D-like</fullName>
    </submittedName>
</protein>
<dbReference type="KEGG" id="aten:116293553"/>
<proteinExistence type="predicted"/>
<evidence type="ECO:0000256" key="4">
    <source>
        <dbReference type="ARBA" id="ARBA00022777"/>
    </source>
</evidence>
<dbReference type="GO" id="GO:0004674">
    <property type="term" value="F:protein serine/threonine kinase activity"/>
    <property type="evidence" value="ECO:0007669"/>
    <property type="project" value="UniProtKB-KW"/>
</dbReference>
<evidence type="ECO:0000256" key="1">
    <source>
        <dbReference type="ARBA" id="ARBA00022527"/>
    </source>
</evidence>
<keyword evidence="5" id="KW-0067">ATP-binding</keyword>
<evidence type="ECO:0000256" key="5">
    <source>
        <dbReference type="ARBA" id="ARBA00022840"/>
    </source>
</evidence>
<dbReference type="GeneID" id="116293553"/>
<keyword evidence="8" id="KW-1185">Reference proteome</keyword>
<sequence>MSNKAAWKKFESSMKEKRTGNRGKDVVKNERLTVQRLSAEVSGAAQKYSRMGPREFVPYEFEELTLENVKEACLQHFGSVMEEEMEAMECDVVAGEQGPSCTSIDQLPHPTKVIHVRFIEASLAGEKLTKKRKDKKHTKKTLPVSPVAKRVKVVGSQEQGSSQVTRYPKSLSVLDMLKLGKVIDDKYELIELDTFNLTDMKWCNKPVSVEFAIDKNPLGTGAFRMAFKATSKTPGFEGKPWVVKKYLKQTIDTIKQLKQDVEQQTRKVVQMHMLAQNMCLKLKQELNKESILDLYGQTLMYNKIYMGRLTSELGDCQWVTVEDYIEGEFTKYINNDGELCGDNTVIRQKCESLAHFSYERSSRELIVVDMQGSGYNLYDPEIASTTLVKDGEVLFTAGNLSKQAINNFLNSHVKCNDYCDFLGLKQPSKSQTS</sequence>
<dbReference type="InterPro" id="IPR004166">
    <property type="entry name" value="a-kinase_dom"/>
</dbReference>
<dbReference type="PROSITE" id="PS51158">
    <property type="entry name" value="ALPHA_KINASE"/>
    <property type="match status" value="1"/>
</dbReference>
<evidence type="ECO:0000256" key="6">
    <source>
        <dbReference type="SAM" id="MobiDB-lite"/>
    </source>
</evidence>
<dbReference type="PANTHER" id="PTHR45992">
    <property type="entry name" value="EUKARYOTIC ELONGATION FACTOR 2 KINASE-RELATED"/>
    <property type="match status" value="1"/>
</dbReference>
<dbReference type="OrthoDB" id="5953554at2759"/>
<keyword evidence="3" id="KW-0547">Nucleotide-binding</keyword>
<dbReference type="CDD" id="cd04515">
    <property type="entry name" value="Alpha_kinase"/>
    <property type="match status" value="1"/>
</dbReference>
<dbReference type="InParanoid" id="A0A6P8HKF2"/>
<evidence type="ECO:0000313" key="9">
    <source>
        <dbReference type="RefSeq" id="XP_031556854.1"/>
    </source>
</evidence>
<feature type="domain" description="Alpha-type protein kinase" evidence="7">
    <location>
        <begin position="194"/>
        <end position="427"/>
    </location>
</feature>
<dbReference type="Gene3D" id="3.30.200.20">
    <property type="entry name" value="Phosphorylase Kinase, domain 1"/>
    <property type="match status" value="1"/>
</dbReference>
<dbReference type="Gene3D" id="3.20.200.10">
    <property type="entry name" value="MHCK/EF2 kinase"/>
    <property type="match status" value="1"/>
</dbReference>
<dbReference type="Proteomes" id="UP000515163">
    <property type="component" value="Unplaced"/>
</dbReference>
<dbReference type="GO" id="GO:0031037">
    <property type="term" value="P:myosin II filament disassembly"/>
    <property type="evidence" value="ECO:0007669"/>
    <property type="project" value="TreeGrafter"/>
</dbReference>
<evidence type="ECO:0000256" key="3">
    <source>
        <dbReference type="ARBA" id="ARBA00022741"/>
    </source>
</evidence>
<feature type="compositionally biased region" description="Basic and acidic residues" evidence="6">
    <location>
        <begin position="8"/>
        <end position="25"/>
    </location>
</feature>
<evidence type="ECO:0000313" key="8">
    <source>
        <dbReference type="Proteomes" id="UP000515163"/>
    </source>
</evidence>
<name>A0A6P8HKF2_ACTTE</name>
<keyword evidence="1" id="KW-0723">Serine/threonine-protein kinase</keyword>
<dbReference type="SUPFAM" id="SSF56112">
    <property type="entry name" value="Protein kinase-like (PK-like)"/>
    <property type="match status" value="1"/>
</dbReference>
<dbReference type="RefSeq" id="XP_031556854.1">
    <property type="nucleotide sequence ID" value="XM_031700994.1"/>
</dbReference>
<dbReference type="AlphaFoldDB" id="A0A6P8HKF2"/>
<dbReference type="GO" id="GO:1903013">
    <property type="term" value="P:response to differentiation-inducing factor 1"/>
    <property type="evidence" value="ECO:0007669"/>
    <property type="project" value="TreeGrafter"/>
</dbReference>
<evidence type="ECO:0000256" key="2">
    <source>
        <dbReference type="ARBA" id="ARBA00022679"/>
    </source>
</evidence>
<dbReference type="SMART" id="SM00811">
    <property type="entry name" value="Alpha_kinase"/>
    <property type="match status" value="1"/>
</dbReference>
<keyword evidence="2" id="KW-0808">Transferase</keyword>
<dbReference type="InterPro" id="IPR051852">
    <property type="entry name" value="Alpha-type_PK"/>
</dbReference>
<organism evidence="8 9">
    <name type="scientific">Actinia tenebrosa</name>
    <name type="common">Australian red waratah sea anemone</name>
    <dbReference type="NCBI Taxonomy" id="6105"/>
    <lineage>
        <taxon>Eukaryota</taxon>
        <taxon>Metazoa</taxon>
        <taxon>Cnidaria</taxon>
        <taxon>Anthozoa</taxon>
        <taxon>Hexacorallia</taxon>
        <taxon>Actiniaria</taxon>
        <taxon>Actiniidae</taxon>
        <taxon>Actinia</taxon>
    </lineage>
</organism>
<reference evidence="9" key="1">
    <citation type="submission" date="2025-08" db="UniProtKB">
        <authorList>
            <consortium name="RefSeq"/>
        </authorList>
    </citation>
    <scope>IDENTIFICATION</scope>
    <source>
        <tissue evidence="9">Tentacle</tissue>
    </source>
</reference>
<dbReference type="Pfam" id="PF02816">
    <property type="entry name" value="Alpha_kinase"/>
    <property type="match status" value="1"/>
</dbReference>
<dbReference type="InterPro" id="IPR011009">
    <property type="entry name" value="Kinase-like_dom_sf"/>
</dbReference>
<keyword evidence="4" id="KW-0418">Kinase</keyword>
<gene>
    <name evidence="9" type="primary">LOC116293553</name>
</gene>
<evidence type="ECO:0000259" key="7">
    <source>
        <dbReference type="PROSITE" id="PS51158"/>
    </source>
</evidence>
<dbReference type="PANTHER" id="PTHR45992:SF2">
    <property type="entry name" value="EUKARYOTIC ELONGATION FACTOR 2 KINASE"/>
    <property type="match status" value="1"/>
</dbReference>
<feature type="region of interest" description="Disordered" evidence="6">
    <location>
        <begin position="1"/>
        <end position="25"/>
    </location>
</feature>
<dbReference type="GO" id="GO:0005524">
    <property type="term" value="F:ATP binding"/>
    <property type="evidence" value="ECO:0007669"/>
    <property type="project" value="UniProtKB-KW"/>
</dbReference>
<accession>A0A6P8HKF2</accession>